<keyword evidence="5 10" id="KW-0145">Chemotaxis</keyword>
<keyword evidence="10" id="KW-0997">Cell inner membrane</keyword>
<keyword evidence="6" id="KW-0812">Transmembrane</keyword>
<name>A0AAJ2S8W8_9ENTR</name>
<gene>
    <name evidence="12" type="ORF">SIK69_10525</name>
    <name evidence="11" type="ORF">SIL20_11125</name>
</gene>
<evidence type="ECO:0000313" key="12">
    <source>
        <dbReference type="EMBL" id="MDX6040618.1"/>
    </source>
</evidence>
<keyword evidence="11" id="KW-0969">Cilium</keyword>
<sequence length="155" mass="17128">MTMKTFSLGLIIALIAAIFAAVLTVLGTHLLSQDEHKRSALSNLFSSSEESVVEFVEIKNVVVTLKSRGNSERYLLLELALTTDSAADTRRSEEMSPAIRGATVNALSAMDYDSVRGMSVESLRDTLMGAYVKRFKTLNTRMPFKDVIISKMVFQ</sequence>
<reference evidence="11 13" key="1">
    <citation type="submission" date="2023-11" db="EMBL/GenBank/DDBJ databases">
        <title>Scandinavium wanjuensis sp. nov., isolated from lettuce South Korea.</title>
        <authorList>
            <person name="Park J."/>
            <person name="Park S."/>
            <person name="Oh K.K."/>
            <person name="Cho G.S."/>
            <person name="Franz C.M.A.P."/>
        </authorList>
    </citation>
    <scope>NUCLEOTIDE SEQUENCE</scope>
    <source>
        <strain evidence="11">V105_12</strain>
        <strain evidence="12 13">V105_6</strain>
    </source>
</reference>
<keyword evidence="4" id="KW-1003">Cell membrane</keyword>
<keyword evidence="7 10" id="KW-0283">Flagellar rotation</keyword>
<comment type="subcellular location">
    <subcellularLocation>
        <location evidence="10">Cell inner membrane</location>
    </subcellularLocation>
    <subcellularLocation>
        <location evidence="2">Cell membrane</location>
        <topology evidence="2">Single-pass membrane protein</topology>
    </subcellularLocation>
</comment>
<dbReference type="GO" id="GO:0006935">
    <property type="term" value="P:chemotaxis"/>
    <property type="evidence" value="ECO:0007669"/>
    <property type="project" value="UniProtKB-KW"/>
</dbReference>
<dbReference type="Proteomes" id="UP001282336">
    <property type="component" value="Unassembled WGS sequence"/>
</dbReference>
<evidence type="ECO:0000256" key="2">
    <source>
        <dbReference type="ARBA" id="ARBA00004162"/>
    </source>
</evidence>
<dbReference type="GO" id="GO:0071973">
    <property type="term" value="P:bacterial-type flagellum-dependent cell motility"/>
    <property type="evidence" value="ECO:0007669"/>
    <property type="project" value="InterPro"/>
</dbReference>
<evidence type="ECO:0000256" key="4">
    <source>
        <dbReference type="ARBA" id="ARBA00022475"/>
    </source>
</evidence>
<keyword evidence="11" id="KW-0282">Flagellum</keyword>
<evidence type="ECO:0000256" key="6">
    <source>
        <dbReference type="ARBA" id="ARBA00022692"/>
    </source>
</evidence>
<dbReference type="RefSeq" id="WP_319628585.1">
    <property type="nucleotide sequence ID" value="NZ_JAWXRB010000030.1"/>
</dbReference>
<evidence type="ECO:0000256" key="8">
    <source>
        <dbReference type="ARBA" id="ARBA00022989"/>
    </source>
</evidence>
<accession>A0AAJ2S8W8</accession>
<evidence type="ECO:0000256" key="1">
    <source>
        <dbReference type="ARBA" id="ARBA00002254"/>
    </source>
</evidence>
<evidence type="ECO:0000256" key="3">
    <source>
        <dbReference type="ARBA" id="ARBA00008281"/>
    </source>
</evidence>
<proteinExistence type="inferred from homology"/>
<evidence type="ECO:0000256" key="7">
    <source>
        <dbReference type="ARBA" id="ARBA00022779"/>
    </source>
</evidence>
<evidence type="ECO:0000313" key="14">
    <source>
        <dbReference type="Proteomes" id="UP001282336"/>
    </source>
</evidence>
<dbReference type="Pfam" id="PF03748">
    <property type="entry name" value="FliL"/>
    <property type="match status" value="1"/>
</dbReference>
<comment type="function">
    <text evidence="1 10">Controls the rotational direction of flagella during chemotaxis.</text>
</comment>
<dbReference type="EMBL" id="JAWXRC010000025">
    <property type="protein sequence ID" value="MDX6032058.1"/>
    <property type="molecule type" value="Genomic_DNA"/>
</dbReference>
<dbReference type="AlphaFoldDB" id="A0AAJ2S8W8"/>
<organism evidence="11 14">
    <name type="scientific">Scandinavium lactucae</name>
    <dbReference type="NCBI Taxonomy" id="3095028"/>
    <lineage>
        <taxon>Bacteria</taxon>
        <taxon>Pseudomonadati</taxon>
        <taxon>Pseudomonadota</taxon>
        <taxon>Gammaproteobacteria</taxon>
        <taxon>Enterobacterales</taxon>
        <taxon>Enterobacteriaceae</taxon>
        <taxon>Scandinavium</taxon>
    </lineage>
</organism>
<comment type="similarity">
    <text evidence="3 10">Belongs to the FliL family.</text>
</comment>
<keyword evidence="11" id="KW-0966">Cell projection</keyword>
<dbReference type="GO" id="GO:0009425">
    <property type="term" value="C:bacterial-type flagellum basal body"/>
    <property type="evidence" value="ECO:0007669"/>
    <property type="project" value="InterPro"/>
</dbReference>
<comment type="caution">
    <text evidence="11">The sequence shown here is derived from an EMBL/GenBank/DDBJ whole genome shotgun (WGS) entry which is preliminary data.</text>
</comment>
<evidence type="ECO:0000313" key="13">
    <source>
        <dbReference type="Proteomes" id="UP001275664"/>
    </source>
</evidence>
<dbReference type="Proteomes" id="UP001275664">
    <property type="component" value="Unassembled WGS sequence"/>
</dbReference>
<keyword evidence="13" id="KW-1185">Reference proteome</keyword>
<evidence type="ECO:0000256" key="9">
    <source>
        <dbReference type="ARBA" id="ARBA00023136"/>
    </source>
</evidence>
<keyword evidence="8" id="KW-1133">Transmembrane helix</keyword>
<dbReference type="EMBL" id="JAWXRD010000029">
    <property type="protein sequence ID" value="MDX6040618.1"/>
    <property type="molecule type" value="Genomic_DNA"/>
</dbReference>
<evidence type="ECO:0000256" key="10">
    <source>
        <dbReference type="RuleBase" id="RU364125"/>
    </source>
</evidence>
<dbReference type="GO" id="GO:0005886">
    <property type="term" value="C:plasma membrane"/>
    <property type="evidence" value="ECO:0007669"/>
    <property type="project" value="UniProtKB-SubCell"/>
</dbReference>
<keyword evidence="9 10" id="KW-0472">Membrane</keyword>
<evidence type="ECO:0000313" key="11">
    <source>
        <dbReference type="EMBL" id="MDX6032058.1"/>
    </source>
</evidence>
<dbReference type="InterPro" id="IPR005503">
    <property type="entry name" value="FliL"/>
</dbReference>
<evidence type="ECO:0000256" key="5">
    <source>
        <dbReference type="ARBA" id="ARBA00022500"/>
    </source>
</evidence>
<protein>
    <recommendedName>
        <fullName evidence="10">Flagellar protein FliL</fullName>
    </recommendedName>
</protein>